<organism evidence="2 3">
    <name type="scientific">Aphanomyces astaci</name>
    <name type="common">Crayfish plague agent</name>
    <dbReference type="NCBI Taxonomy" id="112090"/>
    <lineage>
        <taxon>Eukaryota</taxon>
        <taxon>Sar</taxon>
        <taxon>Stramenopiles</taxon>
        <taxon>Oomycota</taxon>
        <taxon>Saprolegniomycetes</taxon>
        <taxon>Saprolegniales</taxon>
        <taxon>Verrucalvaceae</taxon>
        <taxon>Aphanomyces</taxon>
    </lineage>
</organism>
<name>A0A6A5AVP9_APHAT</name>
<dbReference type="AlphaFoldDB" id="A0A6A5AVP9"/>
<feature type="compositionally biased region" description="Polar residues" evidence="1">
    <location>
        <begin position="626"/>
        <end position="637"/>
    </location>
</feature>
<accession>A0A6A5AVP9</accession>
<evidence type="ECO:0008006" key="4">
    <source>
        <dbReference type="Google" id="ProtNLM"/>
    </source>
</evidence>
<feature type="region of interest" description="Disordered" evidence="1">
    <location>
        <begin position="844"/>
        <end position="863"/>
    </location>
</feature>
<protein>
    <recommendedName>
        <fullName evidence="4">SPRY domain-containing protein</fullName>
    </recommendedName>
</protein>
<dbReference type="VEuPathDB" id="FungiDB:H257_02659"/>
<feature type="region of interest" description="Disordered" evidence="1">
    <location>
        <begin position="622"/>
        <end position="648"/>
    </location>
</feature>
<sequence length="863" mass="95388">MFAAAAPVLSIRQGSMLDIETPRANWTDPFFTVEEDLCIVRQKCFAPPRWSTDAEFLHAFCSTFGVERSTAQINKRLSNLQLSNPDHGILRMYISTLLQTPVASKHDIVTKETLRPEFAAFVDISSNLQSILQPHLDDTDSGGSLVDDWLHVQVHSKHFPSYDMDVSKLQLRKCSAVIDRFLARAAISDVTSGPRQYTNGTMTYYPAVGTASERLVITDDVAAYDGIACYQHLSEPVLARLVLFAKDQHTVERRLTIADEYEAVQRTNRLCSDEINGLYASEATRYVSVLDNARQREVAKTTSFLDQALQNDLAALHAMHAATLKSEIEKIHAKYADRRDSLVVRIENERLRALELYRNSMDLTILQLEHAMAVNTQQVEAVFGSSECLLQLLILAEDLDCKRLRKACIDYLTEPKRFLQFALRRELTCPLLAEHTILALFQRLSNQDVKDLKDECRKGFAFSDLLMREIHTRLIALTKELEALPNETLRDVMRVAFTASTTSEDKEATTATTTTTSAAVVKLGLATRAYPQVLTKEVDRRREFSRVKLDASLLTNHLSLTGDDLVVELESARRYCAAMATKPRRAGEFGRWMFEVTLERMDTAGSVAIGWDVPRHSALQWGPLDNPTNDSTRTSETMALPPSPRGRMTRFGTKNGYGMIIPGLSPGEDGNDFGIMWVSDSSVSTGISSVAPVDPSIGTAPNGGSGGMGILYINGKQHSGMPCFRQGDVIGCAIDQDATEPFVAFYLNGALVSVPSHPHSSSNACSNASVNSAGSHHHTKPTSGLKKLLLHSANYALYPTVTLFSSHDPTARGRFNFRGNFDFAIPGYDPYGAELLDLIEMAREGASSASPPRRKSGIDFAST</sequence>
<dbReference type="EMBL" id="VJMI01003986">
    <property type="protein sequence ID" value="KAF0774341.1"/>
    <property type="molecule type" value="Genomic_DNA"/>
</dbReference>
<evidence type="ECO:0000256" key="1">
    <source>
        <dbReference type="SAM" id="MobiDB-lite"/>
    </source>
</evidence>
<comment type="caution">
    <text evidence="2">The sequence shown here is derived from an EMBL/GenBank/DDBJ whole genome shotgun (WGS) entry which is preliminary data.</text>
</comment>
<proteinExistence type="predicted"/>
<dbReference type="InterPro" id="IPR043136">
    <property type="entry name" value="B30.2/SPRY_sf"/>
</dbReference>
<dbReference type="Proteomes" id="UP000469452">
    <property type="component" value="Unassembled WGS sequence"/>
</dbReference>
<evidence type="ECO:0000313" key="3">
    <source>
        <dbReference type="Proteomes" id="UP000469452"/>
    </source>
</evidence>
<evidence type="ECO:0000313" key="2">
    <source>
        <dbReference type="EMBL" id="KAF0774341.1"/>
    </source>
</evidence>
<gene>
    <name evidence="2" type="ORF">AaE_001959</name>
</gene>
<reference evidence="2 3" key="1">
    <citation type="submission" date="2019-06" db="EMBL/GenBank/DDBJ databases">
        <title>Genomics analysis of Aphanomyces spp. identifies a new class of oomycete effector associated with host adaptation.</title>
        <authorList>
            <person name="Gaulin E."/>
        </authorList>
    </citation>
    <scope>NUCLEOTIDE SEQUENCE [LARGE SCALE GENOMIC DNA]</scope>
    <source>
        <strain evidence="2 3">E</strain>
    </source>
</reference>
<dbReference type="Gene3D" id="2.60.120.920">
    <property type="match status" value="1"/>
</dbReference>